<reference evidence="2 3" key="2">
    <citation type="submission" date="2018-08" db="EMBL/GenBank/DDBJ databases">
        <title>The draft genome of Acinetobacter sichuanensis strain WCHAc060041.</title>
        <authorList>
            <person name="Qin J."/>
            <person name="Feng Y."/>
            <person name="Zong Z."/>
        </authorList>
    </citation>
    <scope>NUCLEOTIDE SEQUENCE [LARGE SCALE GENOMIC DNA]</scope>
    <source>
        <strain evidence="2 3">WCHAc060041</strain>
    </source>
</reference>
<evidence type="ECO:0000313" key="1">
    <source>
        <dbReference type="EMBL" id="MFC2994723.1"/>
    </source>
</evidence>
<keyword evidence="4" id="KW-1185">Reference proteome</keyword>
<sequence>MSEQEQLRNVFIEIFPDLRIQDFPEINTKDYSNTWLMDWKTNYECAQKIIASCEFSNFSWLLEQHFKALTIVKSSGYNVSNILKDIFSYIEQFEDQTDHALIDLNELEYDASFFDEDELSFEEQYAIAIDNITSDILQHNLNVIVIEHGENIDFILSQATFKALSKLEKILKMIYDNSDITLYYHTHQQDYSFEFLLENRI</sequence>
<accession>A0A371YLD6</accession>
<protein>
    <submittedName>
        <fullName evidence="2">Uncharacterized protein</fullName>
    </submittedName>
</protein>
<dbReference type="RefSeq" id="WP_107009566.1">
    <property type="nucleotide sequence ID" value="NZ_JBHRSF010000008.1"/>
</dbReference>
<reference evidence="4" key="3">
    <citation type="journal article" date="2019" name="Int. J. Syst. Evol. Microbiol.">
        <title>The Global Catalogue of Microorganisms (GCM) 10K type strain sequencing project: providing services to taxonomists for standard genome sequencing and annotation.</title>
        <authorList>
            <consortium name="The Broad Institute Genomics Platform"/>
            <consortium name="The Broad Institute Genome Sequencing Center for Infectious Disease"/>
            <person name="Wu L."/>
            <person name="Ma J."/>
        </authorList>
    </citation>
    <scope>NUCLEOTIDE SEQUENCE [LARGE SCALE GENOMIC DNA]</scope>
    <source>
        <strain evidence="4">KCTC 62575</strain>
    </source>
</reference>
<organism evidence="2 3">
    <name type="scientific">Acinetobacter sichuanensis</name>
    <dbReference type="NCBI Taxonomy" id="2136183"/>
    <lineage>
        <taxon>Bacteria</taxon>
        <taxon>Pseudomonadati</taxon>
        <taxon>Pseudomonadota</taxon>
        <taxon>Gammaproteobacteria</taxon>
        <taxon>Moraxellales</taxon>
        <taxon>Moraxellaceae</taxon>
        <taxon>Acinetobacter</taxon>
    </lineage>
</organism>
<dbReference type="EMBL" id="JBHRSF010000008">
    <property type="protein sequence ID" value="MFC2994723.1"/>
    <property type="molecule type" value="Genomic_DNA"/>
</dbReference>
<reference evidence="1" key="4">
    <citation type="submission" date="2024-09" db="EMBL/GenBank/DDBJ databases">
        <authorList>
            <person name="Sun Q."/>
            <person name="Mori K."/>
        </authorList>
    </citation>
    <scope>NUCLEOTIDE SEQUENCE</scope>
    <source>
        <strain evidence="1">KCTC 62575</strain>
    </source>
</reference>
<reference evidence="1" key="1">
    <citation type="journal article" date="2014" name="Int. J. Syst. Evol. Microbiol.">
        <title>Complete genome of a new Firmicutes species belonging to the dominant human colonic microbiota ('Ruminococcus bicirculans') reveals two chromosomes and a selective capacity to utilize plant glucans.</title>
        <authorList>
            <consortium name="NISC Comparative Sequencing Program"/>
            <person name="Wegmann U."/>
            <person name="Louis P."/>
            <person name="Goesmann A."/>
            <person name="Henrissat B."/>
            <person name="Duncan S.H."/>
            <person name="Flint H.J."/>
        </authorList>
    </citation>
    <scope>NUCLEOTIDE SEQUENCE</scope>
    <source>
        <strain evidence="1">KCTC 62575</strain>
    </source>
</reference>
<evidence type="ECO:0000313" key="3">
    <source>
        <dbReference type="Proteomes" id="UP000240957"/>
    </source>
</evidence>
<dbReference type="AlphaFoldDB" id="A0A371YLD6"/>
<name>A0A371YLD6_9GAMM</name>
<dbReference type="Proteomes" id="UP001595455">
    <property type="component" value="Unassembled WGS sequence"/>
</dbReference>
<dbReference type="OrthoDB" id="6685217at2"/>
<gene>
    <name evidence="1" type="ORF">ACFODO_05420</name>
    <name evidence="2" type="ORF">C9E89_017210</name>
</gene>
<comment type="caution">
    <text evidence="2">The sequence shown here is derived from an EMBL/GenBank/DDBJ whole genome shotgun (WGS) entry which is preliminary data.</text>
</comment>
<proteinExistence type="predicted"/>
<dbReference type="Proteomes" id="UP000240957">
    <property type="component" value="Unassembled WGS sequence"/>
</dbReference>
<evidence type="ECO:0000313" key="2">
    <source>
        <dbReference type="EMBL" id="RFC82297.1"/>
    </source>
</evidence>
<evidence type="ECO:0000313" key="4">
    <source>
        <dbReference type="Proteomes" id="UP001595455"/>
    </source>
</evidence>
<dbReference type="EMBL" id="PYIX02000037">
    <property type="protein sequence ID" value="RFC82297.1"/>
    <property type="molecule type" value="Genomic_DNA"/>
</dbReference>